<dbReference type="InterPro" id="IPR029058">
    <property type="entry name" value="AB_hydrolase_fold"/>
</dbReference>
<keyword evidence="2" id="KW-0645">Protease</keyword>
<evidence type="ECO:0000313" key="2">
    <source>
        <dbReference type="EMBL" id="KVH93354.1"/>
    </source>
</evidence>
<keyword evidence="2" id="KW-0121">Carboxypeptidase</keyword>
<accession>A0A118JVP2</accession>
<protein>
    <submittedName>
        <fullName evidence="2">Peptidase S10, serine carboxypeptidase</fullName>
    </submittedName>
</protein>
<dbReference type="Proteomes" id="UP000243975">
    <property type="component" value="Unassembled WGS sequence"/>
</dbReference>
<dbReference type="GO" id="GO:0004185">
    <property type="term" value="F:serine-type carboxypeptidase activity"/>
    <property type="evidence" value="ECO:0007669"/>
    <property type="project" value="InterPro"/>
</dbReference>
<comment type="caution">
    <text evidence="2">The sequence shown here is derived from an EMBL/GenBank/DDBJ whole genome shotgun (WGS) entry which is preliminary data.</text>
</comment>
<dbReference type="InterPro" id="IPR001563">
    <property type="entry name" value="Peptidase_S10"/>
</dbReference>
<keyword evidence="2" id="KW-0378">Hydrolase</keyword>
<dbReference type="Pfam" id="PF00450">
    <property type="entry name" value="Peptidase_S10"/>
    <property type="match status" value="1"/>
</dbReference>
<dbReference type="Gramene" id="KVH93354">
    <property type="protein sequence ID" value="KVH93354"/>
    <property type="gene ID" value="Ccrd_004602"/>
</dbReference>
<evidence type="ECO:0000256" key="1">
    <source>
        <dbReference type="ARBA" id="ARBA00009431"/>
    </source>
</evidence>
<dbReference type="GO" id="GO:0006508">
    <property type="term" value="P:proteolysis"/>
    <property type="evidence" value="ECO:0007669"/>
    <property type="project" value="InterPro"/>
</dbReference>
<name>A0A118JVP2_CYNCS</name>
<dbReference type="SUPFAM" id="SSF53474">
    <property type="entry name" value="alpha/beta-Hydrolases"/>
    <property type="match status" value="1"/>
</dbReference>
<proteinExistence type="inferred from homology"/>
<dbReference type="AlphaFoldDB" id="A0A118JVP2"/>
<organism evidence="2 3">
    <name type="scientific">Cynara cardunculus var. scolymus</name>
    <name type="common">Globe artichoke</name>
    <name type="synonym">Cynara scolymus</name>
    <dbReference type="NCBI Taxonomy" id="59895"/>
    <lineage>
        <taxon>Eukaryota</taxon>
        <taxon>Viridiplantae</taxon>
        <taxon>Streptophyta</taxon>
        <taxon>Embryophyta</taxon>
        <taxon>Tracheophyta</taxon>
        <taxon>Spermatophyta</taxon>
        <taxon>Magnoliopsida</taxon>
        <taxon>eudicotyledons</taxon>
        <taxon>Gunneridae</taxon>
        <taxon>Pentapetalae</taxon>
        <taxon>asterids</taxon>
        <taxon>campanulids</taxon>
        <taxon>Asterales</taxon>
        <taxon>Asteraceae</taxon>
        <taxon>Carduoideae</taxon>
        <taxon>Cardueae</taxon>
        <taxon>Carduinae</taxon>
        <taxon>Cynara</taxon>
    </lineage>
</organism>
<comment type="similarity">
    <text evidence="1">Belongs to the peptidase S10 family.</text>
</comment>
<keyword evidence="3" id="KW-1185">Reference proteome</keyword>
<reference evidence="2 3" key="1">
    <citation type="journal article" date="2016" name="Sci. Rep.">
        <title>The genome sequence of the outbreeding globe artichoke constructed de novo incorporating a phase-aware low-pass sequencing strategy of F1 progeny.</title>
        <authorList>
            <person name="Scaglione D."/>
            <person name="Reyes-Chin-Wo S."/>
            <person name="Acquadro A."/>
            <person name="Froenicke L."/>
            <person name="Portis E."/>
            <person name="Beitel C."/>
            <person name="Tirone M."/>
            <person name="Mauro R."/>
            <person name="Lo Monaco A."/>
            <person name="Mauromicale G."/>
            <person name="Faccioli P."/>
            <person name="Cattivelli L."/>
            <person name="Rieseberg L."/>
            <person name="Michelmore R."/>
            <person name="Lanteri S."/>
        </authorList>
    </citation>
    <scope>NUCLEOTIDE SEQUENCE [LARGE SCALE GENOMIC DNA]</scope>
    <source>
        <strain evidence="2">2C</strain>
    </source>
</reference>
<sequence>MVVPYIDTLNWIESLNLSVESDWTPWFVNKQVAGYTMKFSKDEYSLTYATVKLLLTHDDDDDDGGVFLCCEREEVTQLQSTSLKSV</sequence>
<dbReference type="EMBL" id="LEKV01004777">
    <property type="protein sequence ID" value="KVH93354.1"/>
    <property type="molecule type" value="Genomic_DNA"/>
</dbReference>
<gene>
    <name evidence="2" type="ORF">Ccrd_004602</name>
</gene>
<evidence type="ECO:0000313" key="3">
    <source>
        <dbReference type="Proteomes" id="UP000243975"/>
    </source>
</evidence>
<dbReference type="Gene3D" id="3.40.50.11320">
    <property type="match status" value="1"/>
</dbReference>